<feature type="compositionally biased region" description="Basic and acidic residues" evidence="1">
    <location>
        <begin position="409"/>
        <end position="419"/>
    </location>
</feature>
<keyword evidence="3" id="KW-1185">Reference proteome</keyword>
<feature type="compositionally biased region" description="Polar residues" evidence="1">
    <location>
        <begin position="439"/>
        <end position="455"/>
    </location>
</feature>
<protein>
    <recommendedName>
        <fullName evidence="4">Methyltransferase type 11 domain-containing protein</fullName>
    </recommendedName>
</protein>
<feature type="compositionally biased region" description="Low complexity" evidence="1">
    <location>
        <begin position="1"/>
        <end position="16"/>
    </location>
</feature>
<feature type="compositionally biased region" description="Polar residues" evidence="1">
    <location>
        <begin position="548"/>
        <end position="557"/>
    </location>
</feature>
<dbReference type="STRING" id="1330021.A0A367LGF6"/>
<sequence>MAVQKRLQSQRRQSLLGRKTDREWEISRHVEGAGRIWSHRIQDGIRSPFQSGRRAPDPKNSVPDRFKEADHLRHDSVGRSTTAVYIDPANRSSSTYITSTPGLSCPECLLVHFAKCSSSSPKRASHGQLRPSAAAAAAKDAALTVEPATIYPELDRYRDCSADRVRNIDAPPNRLAVQDGPPQTPSSIFFSGSSSSQISGSPSTRLSESPGPGPYSRDTTPTSISSQSPPIFFSSSSRLKDVELLNRPPVTWMRANEAKDPSNNGLASVRESMTSSSSGSTVRAAERNTKNRLSASLPPSPPERKSSQNVAKSRFYSGTVRSAQRPGELSPPARPSLSSRTRPPRRPSRDGTQDIASQPSEPVCVIQSKLSSVPRSFDRQASEPTLSRPRLGSLPQVSRNTSTPQLPTVRDKSSSKAEGARSVADQPKKLANPVGASRPNYQAPSPKSGTSSFTTRFPFFGRKKTAPEGVVEDDRPDGSRQKKAGRKGPVAGTGHEGYGRVGFVRRRSSSSSSTAGKSAEPQPSPANRDSFLADRVHPVVIAGGEVVDNQNTPVSSPESEKASPQRRSTSQSRALPKKPSRISRWPTVGLHDDSSTLSNPFESRNNADDAQTPKPSLAFRRSLQRLRSSPDNPLRLPQPIKVDVAVSASPPLTSIDASVASDESRFQLRKEVSCGSNSYPAAKKAQKRDRLPRKWNFFGRSHSRLKMRENGEEVKAAVVAVDRKRVAYYAMMEQDDGRLGSVRDEPDSSSPNLVSAHNTVENQSQVRPPCAGNEPPPPPPPPPRSNPPVSSRPSRLPQVGRIPKVVPSHAASPAFCRPFRSSGQAFPSISPGVYDPESIATGPTPPRSSTPTTAAAAGVGSCHEFVFKLSPDVGEFLTLSPRQQQSDEATDSSSSGSRGVRLFADATAVIPEPNDPLDEDEIWDEYNDLLDEGAARRFLTSMLPADDSSRRTDLHDGVSTDKRKTACSHSTSGSADMTERIRRAFRPHAENRLSSASDRTMFTDCSAISDDESPWAQVNLRVGSMTVSKWLTFGHVLFSDIRHELDSGNVSILVVDGLGNDDWSFYAAETYPKASFYNLSPRAALSAEMQKSPSSFPLSPANHHQVQYMSHLDKFPFAPQSFNCVVYRFPVAGPESHYRNIINEARRVLVPGGLIELSVLDADLNSMGNRGRRAVRCLKERIHAEAGDVNLSSTADLVLRLLGKACFSNIRVARVGVPVASSITRPEMMGNKAKQQQQQQQRHGPSLADMMKDDSPMADESITKLVTRVGRWWYTRCYEKVASSSSSSSSSSSPSSSGSIWLSKQLLSECEELGTSLKLMVCCARAPDRVPSV</sequence>
<evidence type="ECO:0008006" key="4">
    <source>
        <dbReference type="Google" id="ProtNLM"/>
    </source>
</evidence>
<proteinExistence type="predicted"/>
<feature type="compositionally biased region" description="Polar residues" evidence="1">
    <location>
        <begin position="748"/>
        <end position="766"/>
    </location>
</feature>
<feature type="region of interest" description="Disordered" evidence="1">
    <location>
        <begin position="949"/>
        <end position="973"/>
    </location>
</feature>
<organism evidence="2 3">
    <name type="scientific">Ophiocordyceps polyrhachis-furcata BCC 54312</name>
    <dbReference type="NCBI Taxonomy" id="1330021"/>
    <lineage>
        <taxon>Eukaryota</taxon>
        <taxon>Fungi</taxon>
        <taxon>Dikarya</taxon>
        <taxon>Ascomycota</taxon>
        <taxon>Pezizomycotina</taxon>
        <taxon>Sordariomycetes</taxon>
        <taxon>Hypocreomycetidae</taxon>
        <taxon>Hypocreales</taxon>
        <taxon>Ophiocordycipitaceae</taxon>
        <taxon>Ophiocordyceps</taxon>
    </lineage>
</organism>
<feature type="compositionally biased region" description="Low complexity" evidence="1">
    <location>
        <begin position="268"/>
        <end position="283"/>
    </location>
</feature>
<evidence type="ECO:0000313" key="2">
    <source>
        <dbReference type="EMBL" id="RCI13342.1"/>
    </source>
</evidence>
<dbReference type="InterPro" id="IPR029063">
    <property type="entry name" value="SAM-dependent_MTases_sf"/>
</dbReference>
<feature type="compositionally biased region" description="Low complexity" evidence="1">
    <location>
        <begin position="787"/>
        <end position="797"/>
    </location>
</feature>
<feature type="compositionally biased region" description="Pro residues" evidence="1">
    <location>
        <begin position="774"/>
        <end position="786"/>
    </location>
</feature>
<evidence type="ECO:0000256" key="1">
    <source>
        <dbReference type="SAM" id="MobiDB-lite"/>
    </source>
</evidence>
<dbReference type="EMBL" id="LKCN02000007">
    <property type="protein sequence ID" value="RCI13342.1"/>
    <property type="molecule type" value="Genomic_DNA"/>
</dbReference>
<feature type="region of interest" description="Disordered" evidence="1">
    <location>
        <begin position="169"/>
        <end position="232"/>
    </location>
</feature>
<dbReference type="Gene3D" id="3.40.50.150">
    <property type="entry name" value="Vaccinia Virus protein VP39"/>
    <property type="match status" value="1"/>
</dbReference>
<dbReference type="SUPFAM" id="SSF53335">
    <property type="entry name" value="S-adenosyl-L-methionine-dependent methyltransferases"/>
    <property type="match status" value="1"/>
</dbReference>
<feature type="compositionally biased region" description="Low complexity" evidence="1">
    <location>
        <begin position="185"/>
        <end position="204"/>
    </location>
</feature>
<gene>
    <name evidence="2" type="ORF">L249_1205</name>
</gene>
<feature type="region of interest" description="Disordered" evidence="1">
    <location>
        <begin position="827"/>
        <end position="855"/>
    </location>
</feature>
<feature type="region of interest" description="Disordered" evidence="1">
    <location>
        <begin position="1226"/>
        <end position="1254"/>
    </location>
</feature>
<feature type="compositionally biased region" description="Polar residues" evidence="1">
    <location>
        <begin position="595"/>
        <end position="604"/>
    </location>
</feature>
<feature type="region of interest" description="Disordered" evidence="1">
    <location>
        <begin position="253"/>
        <end position="615"/>
    </location>
</feature>
<feature type="compositionally biased region" description="Basic and acidic residues" evidence="1">
    <location>
        <begin position="949"/>
        <end position="964"/>
    </location>
</feature>
<feature type="region of interest" description="Disordered" evidence="1">
    <location>
        <begin position="1"/>
        <end position="21"/>
    </location>
</feature>
<dbReference type="Proteomes" id="UP000253664">
    <property type="component" value="Unassembled WGS sequence"/>
</dbReference>
<reference evidence="2 3" key="1">
    <citation type="journal article" date="2015" name="BMC Genomics">
        <title>Insights from the genome of Ophiocordyceps polyrhachis-furcata to pathogenicity and host specificity in insect fungi.</title>
        <authorList>
            <person name="Wichadakul D."/>
            <person name="Kobmoo N."/>
            <person name="Ingsriswang S."/>
            <person name="Tangphatsornruang S."/>
            <person name="Chantasingh D."/>
            <person name="Luangsa-ard J.J."/>
            <person name="Eurwilaichitr L."/>
        </authorList>
    </citation>
    <scope>NUCLEOTIDE SEQUENCE [LARGE SCALE GENOMIC DNA]</scope>
    <source>
        <strain evidence="2 3">BCC 54312</strain>
    </source>
</reference>
<comment type="caution">
    <text evidence="2">The sequence shown here is derived from an EMBL/GenBank/DDBJ whole genome shotgun (WGS) entry which is preliminary data.</text>
</comment>
<feature type="region of interest" description="Disordered" evidence="1">
    <location>
        <begin position="738"/>
        <end position="799"/>
    </location>
</feature>
<feature type="compositionally biased region" description="Low complexity" evidence="1">
    <location>
        <begin position="219"/>
        <end position="232"/>
    </location>
</feature>
<dbReference type="OrthoDB" id="5382952at2759"/>
<feature type="compositionally biased region" description="Polar residues" evidence="1">
    <location>
        <begin position="395"/>
        <end position="406"/>
    </location>
</feature>
<evidence type="ECO:0000313" key="3">
    <source>
        <dbReference type="Proteomes" id="UP000253664"/>
    </source>
</evidence>
<name>A0A367LGF6_9HYPO</name>
<accession>A0A367LGF6</accession>